<dbReference type="AlphaFoldDB" id="K7ZAE8"/>
<name>K7ZAE8_BDEBC</name>
<dbReference type="RefSeq" id="WP_015091093.1">
    <property type="nucleotide sequence ID" value="NC_019567.1"/>
</dbReference>
<sequence length="168" mass="19683">MATESKEEIYFAVCNAILKMEVAKGHLQWTLSDISRESNVTRSLIYYYFGKEKDKVLEEAYKFVISHIFNMERTKTVGIRERLRTVLRDVKNMPYLFVLYYLEKNAGTQFGKMINEAEALLMKAMKIEFPTLSEVQILEIYLKELGAIAFQLPPERVDDLFADYIKKN</sequence>
<dbReference type="HOGENOM" id="CLU_1764444_0_0_7"/>
<evidence type="ECO:0000313" key="2">
    <source>
        <dbReference type="Proteomes" id="UP000010074"/>
    </source>
</evidence>
<dbReference type="SUPFAM" id="SSF46689">
    <property type="entry name" value="Homeodomain-like"/>
    <property type="match status" value="1"/>
</dbReference>
<dbReference type="STRING" id="1069642.Bdt_1962"/>
<dbReference type="EMBL" id="CP002930">
    <property type="protein sequence ID" value="AFY01649.1"/>
    <property type="molecule type" value="Genomic_DNA"/>
</dbReference>
<gene>
    <name evidence="1" type="ORF">Bdt_1962</name>
</gene>
<organism evidence="1 2">
    <name type="scientific">Bdellovibrio bacteriovorus str. Tiberius</name>
    <dbReference type="NCBI Taxonomy" id="1069642"/>
    <lineage>
        <taxon>Bacteria</taxon>
        <taxon>Pseudomonadati</taxon>
        <taxon>Bdellovibrionota</taxon>
        <taxon>Bdellovibrionia</taxon>
        <taxon>Bdellovibrionales</taxon>
        <taxon>Pseudobdellovibrionaceae</taxon>
        <taxon>Bdellovibrio</taxon>
    </lineage>
</organism>
<dbReference type="InterPro" id="IPR009057">
    <property type="entry name" value="Homeodomain-like_sf"/>
</dbReference>
<reference evidence="1 2" key="1">
    <citation type="journal article" date="2012" name="BMC Genomics">
        <title>Genome analysis of a simultaneously predatory and prey-independent, novel Bdellovibrio bacteriovorus from the River Tiber, supports in silico predictions of both ancient and recent lateral gene transfer from diverse bacteria.</title>
        <authorList>
            <person name="Hobley L."/>
            <person name="Lerner T.R."/>
            <person name="Williams L.E."/>
            <person name="Lambert C."/>
            <person name="Till R."/>
            <person name="Milner D.S."/>
            <person name="Basford S.M."/>
            <person name="Capeness M.J."/>
            <person name="Fenton A.K."/>
            <person name="Atterbury R.J."/>
            <person name="Harris M.A."/>
            <person name="Sockett R.E."/>
        </authorList>
    </citation>
    <scope>NUCLEOTIDE SEQUENCE [LARGE SCALE GENOMIC DNA]</scope>
    <source>
        <strain evidence="1 2">Tiberius</strain>
    </source>
</reference>
<evidence type="ECO:0000313" key="1">
    <source>
        <dbReference type="EMBL" id="AFY01649.1"/>
    </source>
</evidence>
<dbReference type="Gene3D" id="1.10.357.10">
    <property type="entry name" value="Tetracycline Repressor, domain 2"/>
    <property type="match status" value="1"/>
</dbReference>
<accession>K7ZAE8</accession>
<dbReference type="Proteomes" id="UP000010074">
    <property type="component" value="Chromosome"/>
</dbReference>
<dbReference type="PATRIC" id="fig|1069642.3.peg.1939"/>
<proteinExistence type="predicted"/>
<dbReference type="KEGG" id="bbat:Bdt_1962"/>
<protein>
    <submittedName>
        <fullName evidence="1">Uncharacterized protein</fullName>
    </submittedName>
</protein>